<sequence length="59" mass="6393">MVIGADDATRARAVSDHDHRCSTSRTRAPVLRRGKRSSRGGGHQRLPVDVRLWNAAGSA</sequence>
<feature type="region of interest" description="Disordered" evidence="1">
    <location>
        <begin position="1"/>
        <end position="46"/>
    </location>
</feature>
<accession>A0A6J4TB87</accession>
<evidence type="ECO:0000313" key="2">
    <source>
        <dbReference type="EMBL" id="CAA9518728.1"/>
    </source>
</evidence>
<dbReference type="AlphaFoldDB" id="A0A6J4TB87"/>
<gene>
    <name evidence="2" type="ORF">AVDCRST_MAG67-3222</name>
</gene>
<evidence type="ECO:0000256" key="1">
    <source>
        <dbReference type="SAM" id="MobiDB-lite"/>
    </source>
</evidence>
<name>A0A6J4TB87_9ACTN</name>
<feature type="compositionally biased region" description="Basic and acidic residues" evidence="1">
    <location>
        <begin position="7"/>
        <end position="21"/>
    </location>
</feature>
<protein>
    <submittedName>
        <fullName evidence="2">Uncharacterized protein</fullName>
    </submittedName>
</protein>
<dbReference type="EMBL" id="CADCVQ010000137">
    <property type="protein sequence ID" value="CAA9518728.1"/>
    <property type="molecule type" value="Genomic_DNA"/>
</dbReference>
<organism evidence="2">
    <name type="scientific">uncultured Solirubrobacteraceae bacterium</name>
    <dbReference type="NCBI Taxonomy" id="1162706"/>
    <lineage>
        <taxon>Bacteria</taxon>
        <taxon>Bacillati</taxon>
        <taxon>Actinomycetota</taxon>
        <taxon>Thermoleophilia</taxon>
        <taxon>Solirubrobacterales</taxon>
        <taxon>Solirubrobacteraceae</taxon>
        <taxon>environmental samples</taxon>
    </lineage>
</organism>
<reference evidence="2" key="1">
    <citation type="submission" date="2020-02" db="EMBL/GenBank/DDBJ databases">
        <authorList>
            <person name="Meier V. D."/>
        </authorList>
    </citation>
    <scope>NUCLEOTIDE SEQUENCE</scope>
    <source>
        <strain evidence="2">AVDCRST_MAG67</strain>
    </source>
</reference>
<proteinExistence type="predicted"/>